<name>A0ABT1S4D9_9FIRM</name>
<feature type="domain" description="Peptidase M56" evidence="2">
    <location>
        <begin position="87"/>
        <end position="270"/>
    </location>
</feature>
<keyword evidence="1" id="KW-1133">Transmembrane helix</keyword>
<accession>A0ABT1S4D9</accession>
<reference evidence="3 4" key="1">
    <citation type="submission" date="2022-06" db="EMBL/GenBank/DDBJ databases">
        <title>Isolation of gut microbiota from human fecal samples.</title>
        <authorList>
            <person name="Pamer E.G."/>
            <person name="Barat B."/>
            <person name="Waligurski E."/>
            <person name="Medina S."/>
            <person name="Paddock L."/>
            <person name="Mostad J."/>
        </authorList>
    </citation>
    <scope>NUCLEOTIDE SEQUENCE [LARGE SCALE GENOMIC DNA]</scope>
    <source>
        <strain evidence="3 4">DFI.9.73</strain>
    </source>
</reference>
<dbReference type="InterPro" id="IPR052173">
    <property type="entry name" value="Beta-lactam_resp_regulator"/>
</dbReference>
<feature type="transmembrane region" description="Helical" evidence="1">
    <location>
        <begin position="86"/>
        <end position="109"/>
    </location>
</feature>
<dbReference type="Pfam" id="PF05569">
    <property type="entry name" value="Peptidase_M56"/>
    <property type="match status" value="1"/>
</dbReference>
<evidence type="ECO:0000259" key="2">
    <source>
        <dbReference type="Pfam" id="PF05569"/>
    </source>
</evidence>
<feature type="transmembrane region" description="Helical" evidence="1">
    <location>
        <begin position="288"/>
        <end position="310"/>
    </location>
</feature>
<organism evidence="3 4">
    <name type="scientific">Neglectibacter timonensis</name>
    <dbReference type="NCBI Taxonomy" id="1776382"/>
    <lineage>
        <taxon>Bacteria</taxon>
        <taxon>Bacillati</taxon>
        <taxon>Bacillota</taxon>
        <taxon>Clostridia</taxon>
        <taxon>Eubacteriales</taxon>
        <taxon>Oscillospiraceae</taxon>
        <taxon>Neglectibacter</taxon>
    </lineage>
</organism>
<dbReference type="PANTHER" id="PTHR34978">
    <property type="entry name" value="POSSIBLE SENSOR-TRANSDUCER PROTEIN BLAR"/>
    <property type="match status" value="1"/>
</dbReference>
<feature type="transmembrane region" description="Helical" evidence="1">
    <location>
        <begin position="37"/>
        <end position="57"/>
    </location>
</feature>
<dbReference type="GeneID" id="90531425"/>
<comment type="caution">
    <text evidence="3">The sequence shown here is derived from an EMBL/GenBank/DDBJ whole genome shotgun (WGS) entry which is preliminary data.</text>
</comment>
<gene>
    <name evidence="3" type="ORF">NE695_17900</name>
</gene>
<dbReference type="PANTHER" id="PTHR34978:SF3">
    <property type="entry name" value="SLR0241 PROTEIN"/>
    <property type="match status" value="1"/>
</dbReference>
<evidence type="ECO:0000313" key="4">
    <source>
        <dbReference type="Proteomes" id="UP001524473"/>
    </source>
</evidence>
<feature type="transmembrane region" description="Helical" evidence="1">
    <location>
        <begin position="6"/>
        <end position="25"/>
    </location>
</feature>
<dbReference type="Proteomes" id="UP001524473">
    <property type="component" value="Unassembled WGS sequence"/>
</dbReference>
<proteinExistence type="predicted"/>
<dbReference type="EMBL" id="JANFZH010000076">
    <property type="protein sequence ID" value="MCQ4841781.1"/>
    <property type="molecule type" value="Genomic_DNA"/>
</dbReference>
<dbReference type="RefSeq" id="WP_066861261.1">
    <property type="nucleotide sequence ID" value="NZ_CABKVV010000011.1"/>
</dbReference>
<keyword evidence="1" id="KW-0812">Transmembrane</keyword>
<dbReference type="CDD" id="cd07341">
    <property type="entry name" value="M56_BlaR1_MecR1_like"/>
    <property type="match status" value="1"/>
</dbReference>
<keyword evidence="1" id="KW-0472">Membrane</keyword>
<protein>
    <submittedName>
        <fullName evidence="3">M56 family metallopeptidase</fullName>
    </submittedName>
</protein>
<dbReference type="InterPro" id="IPR008756">
    <property type="entry name" value="Peptidase_M56"/>
</dbReference>
<evidence type="ECO:0000313" key="3">
    <source>
        <dbReference type="EMBL" id="MCQ4841781.1"/>
    </source>
</evidence>
<keyword evidence="4" id="KW-1185">Reference proteome</keyword>
<sequence>MSISEYSVLMAVLWSDAVILLAYFLRRRFWFARAFGLKALLFLYGGCILRLCAGFEFEATVEIRVPQMNFVGNLLKSTLPLGTYKISVTALLVTLWFTVSAAKIAYTLANYRRDWIKRRGMSPAGLEVEHCLAKVVEKRDAGKICAVVSESIDSPCVFGIRRGMICLPTSDWKLKELEVILKHEYAHFRHHDMLLYLLTELFCGFFWWNPCCYLLKRCQNEILEFRADEVVTAGMKPSDARYYCMTLIKFAGVNRISASCFASSKLERRVVRIVGQPFPNRIKRICTILLFLFAMVMLALSFCVVPQPYYTADIGSLTLDGKCAAPLEFLQDGIGSYIISTKDGDIPFSEKEAIKLQNLFD</sequence>
<evidence type="ECO:0000256" key="1">
    <source>
        <dbReference type="SAM" id="Phobius"/>
    </source>
</evidence>